<name>A0A0D3ITP0_EMIH1</name>
<accession>A0A0D3ITP0</accession>
<evidence type="ECO:0000313" key="6">
    <source>
        <dbReference type="EnsemblProtists" id="EOD14625"/>
    </source>
</evidence>
<sequence length="267" mass="28085">MPPSTTAVFAAGGALAVGNIVLGHSAILAGLGRGAPWVRTAAAKIEVLFGKDGILREGSPRSLLAPGARARDLHLVDLGSGDGALIRAATRTGGYGRATGYELNPWLVRYSRLVSAGRPEERTLEADVVLVYGVPPIMPRLGDALSASLPLLGRQKSLREGALVVANAYPLPSHALGPAVGTTFVETSRWSPDASSCLFAYRTLRGASSGGQRVQALGTSERQNREEQGADTRAHLSPAKRQTSNDASGGRLAAALLRRQVLRRRLR</sequence>
<dbReference type="STRING" id="2903.R1DJH1"/>
<dbReference type="PANTHER" id="PTHR13610">
    <property type="entry name" value="METHYLTRANSFERASE DOMAIN-CONTAINING PROTEIN"/>
    <property type="match status" value="1"/>
</dbReference>
<evidence type="ECO:0000256" key="1">
    <source>
        <dbReference type="ARBA" id="ARBA00010633"/>
    </source>
</evidence>
<keyword evidence="4" id="KW-0949">S-adenosyl-L-methionine</keyword>
<reference evidence="7" key="1">
    <citation type="journal article" date="2013" name="Nature">
        <title>Pan genome of the phytoplankton Emiliania underpins its global distribution.</title>
        <authorList>
            <person name="Read B.A."/>
            <person name="Kegel J."/>
            <person name="Klute M.J."/>
            <person name="Kuo A."/>
            <person name="Lefebvre S.C."/>
            <person name="Maumus F."/>
            <person name="Mayer C."/>
            <person name="Miller J."/>
            <person name="Monier A."/>
            <person name="Salamov A."/>
            <person name="Young J."/>
            <person name="Aguilar M."/>
            <person name="Claverie J.M."/>
            <person name="Frickenhaus S."/>
            <person name="Gonzalez K."/>
            <person name="Herman E.K."/>
            <person name="Lin Y.C."/>
            <person name="Napier J."/>
            <person name="Ogata H."/>
            <person name="Sarno A.F."/>
            <person name="Shmutz J."/>
            <person name="Schroeder D."/>
            <person name="de Vargas C."/>
            <person name="Verret F."/>
            <person name="von Dassow P."/>
            <person name="Valentin K."/>
            <person name="Van de Peer Y."/>
            <person name="Wheeler G."/>
            <person name="Dacks J.B."/>
            <person name="Delwiche C.F."/>
            <person name="Dyhrman S.T."/>
            <person name="Glockner G."/>
            <person name="John U."/>
            <person name="Richards T."/>
            <person name="Worden A.Z."/>
            <person name="Zhang X."/>
            <person name="Grigoriev I.V."/>
            <person name="Allen A.E."/>
            <person name="Bidle K."/>
            <person name="Borodovsky M."/>
            <person name="Bowler C."/>
            <person name="Brownlee C."/>
            <person name="Cock J.M."/>
            <person name="Elias M."/>
            <person name="Gladyshev V.N."/>
            <person name="Groth M."/>
            <person name="Guda C."/>
            <person name="Hadaegh A."/>
            <person name="Iglesias-Rodriguez M.D."/>
            <person name="Jenkins J."/>
            <person name="Jones B.M."/>
            <person name="Lawson T."/>
            <person name="Leese F."/>
            <person name="Lindquist E."/>
            <person name="Lobanov A."/>
            <person name="Lomsadze A."/>
            <person name="Malik S.B."/>
            <person name="Marsh M.E."/>
            <person name="Mackinder L."/>
            <person name="Mock T."/>
            <person name="Mueller-Roeber B."/>
            <person name="Pagarete A."/>
            <person name="Parker M."/>
            <person name="Probert I."/>
            <person name="Quesneville H."/>
            <person name="Raines C."/>
            <person name="Rensing S.A."/>
            <person name="Riano-Pachon D.M."/>
            <person name="Richier S."/>
            <person name="Rokitta S."/>
            <person name="Shiraiwa Y."/>
            <person name="Soanes D.M."/>
            <person name="van der Giezen M."/>
            <person name="Wahlund T.M."/>
            <person name="Williams B."/>
            <person name="Wilson W."/>
            <person name="Wolfe G."/>
            <person name="Wurch L.L."/>
        </authorList>
    </citation>
    <scope>NUCLEOTIDE SEQUENCE</scope>
</reference>
<dbReference type="KEGG" id="ehx:EMIHUDRAFT_197089"/>
<dbReference type="GO" id="GO:0005739">
    <property type="term" value="C:mitochondrion"/>
    <property type="evidence" value="ECO:0007669"/>
    <property type="project" value="TreeGrafter"/>
</dbReference>
<proteinExistence type="inferred from homology"/>
<evidence type="ECO:0000256" key="3">
    <source>
        <dbReference type="ARBA" id="ARBA00022679"/>
    </source>
</evidence>
<dbReference type="HOGENOM" id="CLU_1043672_0_0_1"/>
<dbReference type="GeneID" id="17260694"/>
<feature type="compositionally biased region" description="Basic and acidic residues" evidence="5">
    <location>
        <begin position="222"/>
        <end position="234"/>
    </location>
</feature>
<dbReference type="RefSeq" id="XP_005767054.1">
    <property type="nucleotide sequence ID" value="XM_005766997.1"/>
</dbReference>
<dbReference type="GO" id="GO:0032259">
    <property type="term" value="P:methylation"/>
    <property type="evidence" value="ECO:0007669"/>
    <property type="project" value="UniProtKB-KW"/>
</dbReference>
<reference evidence="6" key="2">
    <citation type="submission" date="2024-10" db="UniProtKB">
        <authorList>
            <consortium name="EnsemblProtists"/>
        </authorList>
    </citation>
    <scope>IDENTIFICATION</scope>
</reference>
<dbReference type="EnsemblProtists" id="EOD14625">
    <property type="protein sequence ID" value="EOD14625"/>
    <property type="gene ID" value="EMIHUDRAFT_197089"/>
</dbReference>
<dbReference type="PaxDb" id="2903-EOD14625"/>
<keyword evidence="7" id="KW-1185">Reference proteome</keyword>
<dbReference type="OMA" id="PPIMERM"/>
<feature type="region of interest" description="Disordered" evidence="5">
    <location>
        <begin position="210"/>
        <end position="250"/>
    </location>
</feature>
<evidence type="ECO:0000256" key="4">
    <source>
        <dbReference type="ARBA" id="ARBA00022691"/>
    </source>
</evidence>
<organism evidence="6 7">
    <name type="scientific">Emiliania huxleyi (strain CCMP1516)</name>
    <dbReference type="NCBI Taxonomy" id="280463"/>
    <lineage>
        <taxon>Eukaryota</taxon>
        <taxon>Haptista</taxon>
        <taxon>Haptophyta</taxon>
        <taxon>Prymnesiophyceae</taxon>
        <taxon>Isochrysidales</taxon>
        <taxon>Noelaerhabdaceae</taxon>
        <taxon>Emiliania</taxon>
    </lineage>
</organism>
<keyword evidence="3" id="KW-0808">Transferase</keyword>
<dbReference type="AlphaFoldDB" id="A0A0D3ITP0"/>
<dbReference type="InterPro" id="IPR026170">
    <property type="entry name" value="FAM173A/B"/>
</dbReference>
<dbReference type="SUPFAM" id="SSF53335">
    <property type="entry name" value="S-adenosyl-L-methionine-dependent methyltransferases"/>
    <property type="match status" value="1"/>
</dbReference>
<dbReference type="Proteomes" id="UP000013827">
    <property type="component" value="Unassembled WGS sequence"/>
</dbReference>
<dbReference type="Gene3D" id="3.40.50.150">
    <property type="entry name" value="Vaccinia Virus protein VP39"/>
    <property type="match status" value="1"/>
</dbReference>
<keyword evidence="2" id="KW-0489">Methyltransferase</keyword>
<evidence type="ECO:0000256" key="2">
    <source>
        <dbReference type="ARBA" id="ARBA00022603"/>
    </source>
</evidence>
<dbReference type="GO" id="GO:0016279">
    <property type="term" value="F:protein-lysine N-methyltransferase activity"/>
    <property type="evidence" value="ECO:0007669"/>
    <property type="project" value="InterPro"/>
</dbReference>
<evidence type="ECO:0000313" key="7">
    <source>
        <dbReference type="Proteomes" id="UP000013827"/>
    </source>
</evidence>
<evidence type="ECO:0000256" key="5">
    <source>
        <dbReference type="SAM" id="MobiDB-lite"/>
    </source>
</evidence>
<comment type="similarity">
    <text evidence="1">Belongs to the ANT/ATPSC lysine N-methyltransferase family.</text>
</comment>
<dbReference type="GO" id="GO:1905706">
    <property type="term" value="P:regulation of mitochondrial ATP synthesis coupled proton transport"/>
    <property type="evidence" value="ECO:0007669"/>
    <property type="project" value="TreeGrafter"/>
</dbReference>
<dbReference type="InterPro" id="IPR029063">
    <property type="entry name" value="SAM-dependent_MTases_sf"/>
</dbReference>
<protein>
    <submittedName>
        <fullName evidence="6">Uncharacterized protein</fullName>
    </submittedName>
</protein>
<dbReference type="PANTHER" id="PTHR13610:SF9">
    <property type="entry name" value="FI06469P"/>
    <property type="match status" value="1"/>
</dbReference>